<accession>A0ACB8QBY2</accession>
<organism evidence="1 2">
    <name type="scientific">Vararia minispora EC-137</name>
    <dbReference type="NCBI Taxonomy" id="1314806"/>
    <lineage>
        <taxon>Eukaryota</taxon>
        <taxon>Fungi</taxon>
        <taxon>Dikarya</taxon>
        <taxon>Basidiomycota</taxon>
        <taxon>Agaricomycotina</taxon>
        <taxon>Agaricomycetes</taxon>
        <taxon>Russulales</taxon>
        <taxon>Lachnocladiaceae</taxon>
        <taxon>Vararia</taxon>
    </lineage>
</organism>
<proteinExistence type="predicted"/>
<protein>
    <submittedName>
        <fullName evidence="1">Uncharacterized protein</fullName>
    </submittedName>
</protein>
<reference evidence="1" key="2">
    <citation type="journal article" date="2022" name="New Phytol.">
        <title>Evolutionary transition to the ectomycorrhizal habit in the genomes of a hyperdiverse lineage of mushroom-forming fungi.</title>
        <authorList>
            <person name="Looney B."/>
            <person name="Miyauchi S."/>
            <person name="Morin E."/>
            <person name="Drula E."/>
            <person name="Courty P.E."/>
            <person name="Kohler A."/>
            <person name="Kuo A."/>
            <person name="LaButti K."/>
            <person name="Pangilinan J."/>
            <person name="Lipzen A."/>
            <person name="Riley R."/>
            <person name="Andreopoulos W."/>
            <person name="He G."/>
            <person name="Johnson J."/>
            <person name="Nolan M."/>
            <person name="Tritt A."/>
            <person name="Barry K.W."/>
            <person name="Grigoriev I.V."/>
            <person name="Nagy L.G."/>
            <person name="Hibbett D."/>
            <person name="Henrissat B."/>
            <person name="Matheny P.B."/>
            <person name="Labbe J."/>
            <person name="Martin F.M."/>
        </authorList>
    </citation>
    <scope>NUCLEOTIDE SEQUENCE</scope>
    <source>
        <strain evidence="1">EC-137</strain>
    </source>
</reference>
<gene>
    <name evidence="1" type="ORF">K488DRAFT_56673</name>
</gene>
<evidence type="ECO:0000313" key="1">
    <source>
        <dbReference type="EMBL" id="KAI0029304.1"/>
    </source>
</evidence>
<keyword evidence="2" id="KW-1185">Reference proteome</keyword>
<comment type="caution">
    <text evidence="1">The sequence shown here is derived from an EMBL/GenBank/DDBJ whole genome shotgun (WGS) entry which is preliminary data.</text>
</comment>
<dbReference type="Proteomes" id="UP000814128">
    <property type="component" value="Unassembled WGS sequence"/>
</dbReference>
<sequence>MPANSTSQLSSSETRARLYPQQVWYCVASFIFVICLGHRVDIDHQRRKTGGILWRQLPVAGTSLWRRLAYRTAIRTGKDCTLNFMEVFVVAGYFVLVWTWCLINTTNVQTGEKFNIKYLGNRAATIVSSQLSLVVALGMRNNIIAALTGISFEKLNYLHRMFARILTPAIWLHAGCKVRPPFEIASLHNPDMACGLLAIASFTALWAFSWGPLRRRAYELFYLFHFLTVFLLLIGAYLHARSFELGYYILPALGLWALDRLLRVIRIFIFNHGYFGLTSGTDTFDATAELITSDVVRLRFRRPSHLHWEPGQNAWLTMPGVSALPFESHPFTIATVDSPLESGTSTEKDELQPTPAKGKELTFIIQTRRGFTRRLQQIASTSGTLKVLFDGPYSLPPRLAYYDTVVLFAGGTGISFTCPLFVDLVHKARRDPSYCRSAIFVWAIRDPELIGAVYDDLIQALKDSPSTLCLSVRIHVTRIHGVTLPVSDAEDRASSTGTENGSVKDLIARAPHTETISGRPSVQAILEEAILSAHGPVAVAGKSVVCGPDSMSRETKRVLRSSLAGPMKILEGGSTVDLFVETFGAVSVHSRQCACTV</sequence>
<evidence type="ECO:0000313" key="2">
    <source>
        <dbReference type="Proteomes" id="UP000814128"/>
    </source>
</evidence>
<reference evidence="1" key="1">
    <citation type="submission" date="2021-02" db="EMBL/GenBank/DDBJ databases">
        <authorList>
            <consortium name="DOE Joint Genome Institute"/>
            <person name="Ahrendt S."/>
            <person name="Looney B.P."/>
            <person name="Miyauchi S."/>
            <person name="Morin E."/>
            <person name="Drula E."/>
            <person name="Courty P.E."/>
            <person name="Chicoki N."/>
            <person name="Fauchery L."/>
            <person name="Kohler A."/>
            <person name="Kuo A."/>
            <person name="Labutti K."/>
            <person name="Pangilinan J."/>
            <person name="Lipzen A."/>
            <person name="Riley R."/>
            <person name="Andreopoulos W."/>
            <person name="He G."/>
            <person name="Johnson J."/>
            <person name="Barry K.W."/>
            <person name="Grigoriev I.V."/>
            <person name="Nagy L."/>
            <person name="Hibbett D."/>
            <person name="Henrissat B."/>
            <person name="Matheny P.B."/>
            <person name="Labbe J."/>
            <person name="Martin F."/>
        </authorList>
    </citation>
    <scope>NUCLEOTIDE SEQUENCE</scope>
    <source>
        <strain evidence="1">EC-137</strain>
    </source>
</reference>
<name>A0ACB8QBY2_9AGAM</name>
<dbReference type="EMBL" id="MU273685">
    <property type="protein sequence ID" value="KAI0029304.1"/>
    <property type="molecule type" value="Genomic_DNA"/>
</dbReference>